<dbReference type="InterPro" id="IPR001106">
    <property type="entry name" value="Aromatic_Lyase"/>
</dbReference>
<dbReference type="NCBIfam" id="NF006871">
    <property type="entry name" value="PRK09367.1"/>
    <property type="match status" value="1"/>
</dbReference>
<evidence type="ECO:0000256" key="9">
    <source>
        <dbReference type="RuleBase" id="RU004480"/>
    </source>
</evidence>
<feature type="modified residue" description="2,3-didehydroalanine (Ser)" evidence="6">
    <location>
        <position position="145"/>
    </location>
</feature>
<comment type="pathway">
    <text evidence="1 6 8">Amino-acid degradation; L-histidine degradation into L-glutamate; N-formimidoyl-L-glutamate from L-histidine: step 1/3.</text>
</comment>
<dbReference type="Gene3D" id="1.10.275.10">
    <property type="entry name" value="Fumarase/aspartase (N-terminal domain)"/>
    <property type="match status" value="1"/>
</dbReference>
<keyword evidence="3 6" id="KW-0369">Histidine metabolism</keyword>
<dbReference type="EC" id="4.3.1.3" evidence="2 6"/>
<dbReference type="CDD" id="cd00332">
    <property type="entry name" value="PAL-HAL"/>
    <property type="match status" value="1"/>
</dbReference>
<dbReference type="AlphaFoldDB" id="A0AAW9RJP8"/>
<sequence>MTDAIVLTPGSVGLAALERIYRSDAPVRLDPSCRQAVEHARQVIAAAAAGGAAVYGVNTGFGKLASTRIAPEDTARLQRNLILSHSAGVGEPLPPSVVRLTMALKLLSLGRGASGVRWQLIELLEGMIGEAVVPVVPAQGSVGASGDLAPLAHLTAVMIGEGEATFRGRRMAGAEALRLAGLEPIALGPKEGLAMINGTQCSTALALAGLFETWRLGLTSLVTGALSTDACMGSAAPFRPEVQALRGHAGQSDAAAALHALIAGSEIRESHRDDDERVQDPYCIRCQPQVAGACLDLLRQAGATLRIEANAATDNPLVIAADGSIVSGGNFHAEPVAFAADQIALAIAEIGAIAQRRIAMLVNPALSYGLPAFLAPHPGLNSGFMIAEVTSAALMAENRQRANPCSIDSTPTSADQEDHVSMACHAARRLGDMNANLGRILGIEWLVAAQGIDLRAPLTTSAPLQQAMRALRAEVATLNDDRYLAPDLEASARLVGEGAALAAVSGIAMPDLEQAA</sequence>
<protein>
    <recommendedName>
        <fullName evidence="2 6">Histidine ammonia-lyase</fullName>
        <shortName evidence="6">Histidase</shortName>
        <ecNumber evidence="2 6">4.3.1.3</ecNumber>
    </recommendedName>
</protein>
<dbReference type="RefSeq" id="WP_340330178.1">
    <property type="nucleotide sequence ID" value="NZ_JAZHOF010000005.1"/>
</dbReference>
<gene>
    <name evidence="6 10" type="primary">hutH</name>
    <name evidence="10" type="ORF">V3328_13385</name>
</gene>
<comment type="caution">
    <text evidence="10">The sequence shown here is derived from an EMBL/GenBank/DDBJ whole genome shotgun (WGS) entry which is preliminary data.</text>
</comment>
<keyword evidence="6" id="KW-0963">Cytoplasm</keyword>
<keyword evidence="4 6" id="KW-0456">Lyase</keyword>
<comment type="PTM">
    <text evidence="6">Contains an active site 4-methylidene-imidazol-5-one (MIO), which is formed autocatalytically by cyclization and dehydration of residues Ala-Ser-Gly.</text>
</comment>
<dbReference type="Gene3D" id="1.20.200.10">
    <property type="entry name" value="Fumarase/aspartase (Central domain)"/>
    <property type="match status" value="1"/>
</dbReference>
<proteinExistence type="inferred from homology"/>
<dbReference type="InterPro" id="IPR022313">
    <property type="entry name" value="Phe/His_NH3-lyase_AS"/>
</dbReference>
<comment type="catalytic activity">
    <reaction evidence="5 6 8">
        <text>L-histidine = trans-urocanate + NH4(+)</text>
        <dbReference type="Rhea" id="RHEA:21232"/>
        <dbReference type="ChEBI" id="CHEBI:17771"/>
        <dbReference type="ChEBI" id="CHEBI:28938"/>
        <dbReference type="ChEBI" id="CHEBI:57595"/>
        <dbReference type="EC" id="4.3.1.3"/>
    </reaction>
</comment>
<feature type="cross-link" description="5-imidazolinone (Ala-Gly)" evidence="6">
    <location>
        <begin position="144"/>
        <end position="146"/>
    </location>
</feature>
<evidence type="ECO:0000313" key="10">
    <source>
        <dbReference type="EMBL" id="MEJ8572477.1"/>
    </source>
</evidence>
<dbReference type="GO" id="GO:0004397">
    <property type="term" value="F:histidine ammonia-lyase activity"/>
    <property type="evidence" value="ECO:0007669"/>
    <property type="project" value="UniProtKB-UniRule"/>
</dbReference>
<dbReference type="SUPFAM" id="SSF48557">
    <property type="entry name" value="L-aspartase-like"/>
    <property type="match status" value="1"/>
</dbReference>
<name>A0AAW9RJP8_9HYPH</name>
<dbReference type="PANTHER" id="PTHR10362">
    <property type="entry name" value="HISTIDINE AMMONIA-LYASE"/>
    <property type="match status" value="1"/>
</dbReference>
<evidence type="ECO:0000256" key="1">
    <source>
        <dbReference type="ARBA" id="ARBA00005113"/>
    </source>
</evidence>
<evidence type="ECO:0000256" key="7">
    <source>
        <dbReference type="RuleBase" id="RU003954"/>
    </source>
</evidence>
<comment type="similarity">
    <text evidence="6 7">Belongs to the PAL/histidase family.</text>
</comment>
<dbReference type="GO" id="GO:0006548">
    <property type="term" value="P:L-histidine catabolic process"/>
    <property type="evidence" value="ECO:0007669"/>
    <property type="project" value="UniProtKB-UniRule"/>
</dbReference>
<dbReference type="Proteomes" id="UP001378188">
    <property type="component" value="Unassembled WGS sequence"/>
</dbReference>
<reference evidence="10 11" key="1">
    <citation type="submission" date="2024-02" db="EMBL/GenBank/DDBJ databases">
        <title>Genome analysis and characterization of Microbaculum marinisediminis sp. nov., isolated from marine sediment.</title>
        <authorList>
            <person name="Du Z.-J."/>
            <person name="Ye Y.-Q."/>
            <person name="Zhang Z.-R."/>
            <person name="Yuan S.-M."/>
            <person name="Zhang X.-Y."/>
        </authorList>
    </citation>
    <scope>NUCLEOTIDE SEQUENCE [LARGE SCALE GENOMIC DNA]</scope>
    <source>
        <strain evidence="10 11">SDUM1044001</strain>
    </source>
</reference>
<evidence type="ECO:0000256" key="5">
    <source>
        <dbReference type="ARBA" id="ARBA00049269"/>
    </source>
</evidence>
<dbReference type="NCBIfam" id="TIGR01225">
    <property type="entry name" value="hutH"/>
    <property type="match status" value="1"/>
</dbReference>
<dbReference type="HAMAP" id="MF_00229">
    <property type="entry name" value="His_ammonia_lyase"/>
    <property type="match status" value="1"/>
</dbReference>
<keyword evidence="11" id="KW-1185">Reference proteome</keyword>
<dbReference type="PROSITE" id="PS00488">
    <property type="entry name" value="PAL_HISTIDASE"/>
    <property type="match status" value="1"/>
</dbReference>
<dbReference type="InterPro" id="IPR024083">
    <property type="entry name" value="Fumarase/histidase_N"/>
</dbReference>
<comment type="subcellular location">
    <subcellularLocation>
        <location evidence="6 9">Cytoplasm</location>
    </subcellularLocation>
</comment>
<evidence type="ECO:0000256" key="3">
    <source>
        <dbReference type="ARBA" id="ARBA00022808"/>
    </source>
</evidence>
<dbReference type="InterPro" id="IPR005921">
    <property type="entry name" value="HutH"/>
</dbReference>
<evidence type="ECO:0000256" key="2">
    <source>
        <dbReference type="ARBA" id="ARBA00012994"/>
    </source>
</evidence>
<accession>A0AAW9RJP8</accession>
<dbReference type="Pfam" id="PF00221">
    <property type="entry name" value="Lyase_aromatic"/>
    <property type="match status" value="1"/>
</dbReference>
<dbReference type="FunFam" id="1.10.275.10:FF:000005">
    <property type="entry name" value="Histidine ammonia-lyase"/>
    <property type="match status" value="1"/>
</dbReference>
<evidence type="ECO:0000256" key="8">
    <source>
        <dbReference type="RuleBase" id="RU004479"/>
    </source>
</evidence>
<evidence type="ECO:0000256" key="6">
    <source>
        <dbReference type="HAMAP-Rule" id="MF_00229"/>
    </source>
</evidence>
<dbReference type="GO" id="GO:0005737">
    <property type="term" value="C:cytoplasm"/>
    <property type="evidence" value="ECO:0007669"/>
    <property type="project" value="UniProtKB-SubCell"/>
</dbReference>
<dbReference type="FunFam" id="1.20.200.10:FF:000003">
    <property type="entry name" value="Histidine ammonia-lyase"/>
    <property type="match status" value="1"/>
</dbReference>
<dbReference type="EMBL" id="JAZHOF010000005">
    <property type="protein sequence ID" value="MEJ8572477.1"/>
    <property type="molecule type" value="Genomic_DNA"/>
</dbReference>
<dbReference type="InterPro" id="IPR008948">
    <property type="entry name" value="L-Aspartase-like"/>
</dbReference>
<organism evidence="10 11">
    <name type="scientific">Microbaculum marinum</name>
    <dbReference type="NCBI Taxonomy" id="1764581"/>
    <lineage>
        <taxon>Bacteria</taxon>
        <taxon>Pseudomonadati</taxon>
        <taxon>Pseudomonadota</taxon>
        <taxon>Alphaproteobacteria</taxon>
        <taxon>Hyphomicrobiales</taxon>
        <taxon>Tepidamorphaceae</taxon>
        <taxon>Microbaculum</taxon>
    </lineage>
</organism>
<evidence type="ECO:0000256" key="4">
    <source>
        <dbReference type="ARBA" id="ARBA00023239"/>
    </source>
</evidence>
<evidence type="ECO:0000313" key="11">
    <source>
        <dbReference type="Proteomes" id="UP001378188"/>
    </source>
</evidence>